<evidence type="ECO:0000313" key="2">
    <source>
        <dbReference type="Proteomes" id="UP000444316"/>
    </source>
</evidence>
<name>A0A845I4B6_9BURK</name>
<dbReference type="AlphaFoldDB" id="A0A845I4B6"/>
<sequence length="113" mass="12684">MKPSEYLDKVRGELNLPSDYALQGPLGLSKQQLSRYRKNADVFSDEVAMRVASLCGLEAWRVLVDMHIERAKSPEARSAWTGMMGMMEKFSESFRNLLLGYGPHVASVSCANR</sequence>
<reference evidence="1" key="1">
    <citation type="submission" date="2019-12" db="EMBL/GenBank/DDBJ databases">
        <title>Novel species isolated from a subtropical stream in China.</title>
        <authorList>
            <person name="Lu H."/>
        </authorList>
    </citation>
    <scope>NUCLEOTIDE SEQUENCE [LARGE SCALE GENOMIC DNA]</scope>
    <source>
        <strain evidence="1">FT93W</strain>
    </source>
</reference>
<gene>
    <name evidence="1" type="ORF">GTP23_12045</name>
</gene>
<comment type="caution">
    <text evidence="1">The sequence shown here is derived from an EMBL/GenBank/DDBJ whole genome shotgun (WGS) entry which is preliminary data.</text>
</comment>
<evidence type="ECO:0008006" key="3">
    <source>
        <dbReference type="Google" id="ProtNLM"/>
    </source>
</evidence>
<keyword evidence="2" id="KW-1185">Reference proteome</keyword>
<dbReference type="Proteomes" id="UP000444316">
    <property type="component" value="Unassembled WGS sequence"/>
</dbReference>
<dbReference type="RefSeq" id="WP_161035328.1">
    <property type="nucleotide sequence ID" value="NZ_WWCL01000002.1"/>
</dbReference>
<accession>A0A845I4B6</accession>
<dbReference type="EMBL" id="WWCL01000002">
    <property type="protein sequence ID" value="MYN45778.1"/>
    <property type="molecule type" value="Genomic_DNA"/>
</dbReference>
<evidence type="ECO:0000313" key="1">
    <source>
        <dbReference type="EMBL" id="MYN45778.1"/>
    </source>
</evidence>
<protein>
    <recommendedName>
        <fullName evidence="3">XRE family transcriptional regulator</fullName>
    </recommendedName>
</protein>
<organism evidence="1 2">
    <name type="scientific">Duganella fentianensis</name>
    <dbReference type="NCBI Taxonomy" id="2692177"/>
    <lineage>
        <taxon>Bacteria</taxon>
        <taxon>Pseudomonadati</taxon>
        <taxon>Pseudomonadota</taxon>
        <taxon>Betaproteobacteria</taxon>
        <taxon>Burkholderiales</taxon>
        <taxon>Oxalobacteraceae</taxon>
        <taxon>Telluria group</taxon>
        <taxon>Duganella</taxon>
    </lineage>
</organism>
<proteinExistence type="predicted"/>